<accession>A0ABS1BNT1</accession>
<keyword evidence="2" id="KW-1185">Reference proteome</keyword>
<organism evidence="1 2">
    <name type="scientific">Pedobacter segetis</name>
    <dbReference type="NCBI Taxonomy" id="2793069"/>
    <lineage>
        <taxon>Bacteria</taxon>
        <taxon>Pseudomonadati</taxon>
        <taxon>Bacteroidota</taxon>
        <taxon>Sphingobacteriia</taxon>
        <taxon>Sphingobacteriales</taxon>
        <taxon>Sphingobacteriaceae</taxon>
        <taxon>Pedobacter</taxon>
    </lineage>
</organism>
<comment type="caution">
    <text evidence="1">The sequence shown here is derived from an EMBL/GenBank/DDBJ whole genome shotgun (WGS) entry which is preliminary data.</text>
</comment>
<dbReference type="RefSeq" id="WP_200588224.1">
    <property type="nucleotide sequence ID" value="NZ_JAEHFY010000042.1"/>
</dbReference>
<dbReference type="Proteomes" id="UP000660024">
    <property type="component" value="Unassembled WGS sequence"/>
</dbReference>
<evidence type="ECO:0000313" key="2">
    <source>
        <dbReference type="Proteomes" id="UP000660024"/>
    </source>
</evidence>
<evidence type="ECO:0000313" key="1">
    <source>
        <dbReference type="EMBL" id="MBK0384526.1"/>
    </source>
</evidence>
<name>A0ABS1BNT1_9SPHI</name>
<dbReference type="EMBL" id="JAEHFY010000042">
    <property type="protein sequence ID" value="MBK0384526.1"/>
    <property type="molecule type" value="Genomic_DNA"/>
</dbReference>
<proteinExistence type="predicted"/>
<protein>
    <submittedName>
        <fullName evidence="1">Uncharacterized protein</fullName>
    </submittedName>
</protein>
<sequence>MTITEVEKNASYLFYCRENYFNNIRPADQNSKNKLTFKKLIDIANLYFQNDRQDEFAGYLMEGQYFVQLWTAHLIIEFGKPNKELKKRCLEEIEKYSESTLSPEVAIQEKNWLKNYLTEFPLDL</sequence>
<gene>
    <name evidence="1" type="ORF">I5M32_16310</name>
</gene>
<reference evidence="1 2" key="1">
    <citation type="submission" date="2020-12" db="EMBL/GenBank/DDBJ databases">
        <title>Bacterial novel species Pedobacter sp. SD-b isolated from soil.</title>
        <authorList>
            <person name="Jung H.-Y."/>
        </authorList>
    </citation>
    <scope>NUCLEOTIDE SEQUENCE [LARGE SCALE GENOMIC DNA]</scope>
    <source>
        <strain evidence="1 2">SD-b</strain>
    </source>
</reference>